<evidence type="ECO:0000313" key="2">
    <source>
        <dbReference type="Proteomes" id="UP000255087"/>
    </source>
</evidence>
<evidence type="ECO:0000313" key="1">
    <source>
        <dbReference type="EMBL" id="SUP82349.1"/>
    </source>
</evidence>
<accession>A0A380Q817</accession>
<organism evidence="1 2">
    <name type="scientific">Yersinia pseudotuberculosis</name>
    <dbReference type="NCBI Taxonomy" id="633"/>
    <lineage>
        <taxon>Bacteria</taxon>
        <taxon>Pseudomonadati</taxon>
        <taxon>Pseudomonadota</taxon>
        <taxon>Gammaproteobacteria</taxon>
        <taxon>Enterobacterales</taxon>
        <taxon>Yersiniaceae</taxon>
        <taxon>Yersinia</taxon>
    </lineage>
</organism>
<gene>
    <name evidence="1" type="ORF">NCTC8580_02100</name>
</gene>
<dbReference type="AlphaFoldDB" id="A0A380Q817"/>
<sequence>MAQLPIMLKEMKESPSLWMFQRWSILVISIMLNIIDNISTGNSITVYNIFDEMSDILPLDPEFISLEAEAIANKKSIQLPHRSLIFRKQVIHETLKPLIDRGILITTGDIIIKKTPLRQLFSQPVE</sequence>
<reference evidence="1 2" key="1">
    <citation type="submission" date="2018-06" db="EMBL/GenBank/DDBJ databases">
        <authorList>
            <consortium name="Pathogen Informatics"/>
            <person name="Doyle S."/>
        </authorList>
    </citation>
    <scope>NUCLEOTIDE SEQUENCE [LARGE SCALE GENOMIC DNA]</scope>
    <source>
        <strain evidence="1 2">NCTC8580</strain>
    </source>
</reference>
<protein>
    <submittedName>
        <fullName evidence="1">Uncharacterized protein</fullName>
    </submittedName>
</protein>
<dbReference type="RefSeq" id="WP_147280420.1">
    <property type="nucleotide sequence ID" value="NZ_UHJC01000001.1"/>
</dbReference>
<name>A0A380Q817_YERPU</name>
<proteinExistence type="predicted"/>
<dbReference type="EMBL" id="UHJC01000001">
    <property type="protein sequence ID" value="SUP82349.1"/>
    <property type="molecule type" value="Genomic_DNA"/>
</dbReference>
<dbReference type="Proteomes" id="UP000255087">
    <property type="component" value="Unassembled WGS sequence"/>
</dbReference>